<dbReference type="Pfam" id="PF09141">
    <property type="entry name" value="Talin_middle"/>
    <property type="match status" value="1"/>
</dbReference>
<keyword evidence="7" id="KW-0965">Cell junction</keyword>
<dbReference type="FunFam" id="1.20.120.230:FF:000002">
    <property type="entry name" value="Talin 2"/>
    <property type="match status" value="1"/>
</dbReference>
<dbReference type="FunFam" id="2.30.29.30:FF:000028">
    <property type="entry name" value="Talin 2"/>
    <property type="match status" value="1"/>
</dbReference>
<accession>A0A8B7VQX5</accession>
<dbReference type="GO" id="GO:0001726">
    <property type="term" value="C:ruffle"/>
    <property type="evidence" value="ECO:0007669"/>
    <property type="project" value="InterPro"/>
</dbReference>
<feature type="domain" description="FERM" evidence="12">
    <location>
        <begin position="88"/>
        <end position="406"/>
    </location>
</feature>
<dbReference type="PROSITE" id="PS50945">
    <property type="entry name" value="I_LWEQ"/>
    <property type="match status" value="1"/>
</dbReference>
<dbReference type="CDD" id="cd17174">
    <property type="entry name" value="FERM_F1_TLN2"/>
    <property type="match status" value="1"/>
</dbReference>
<dbReference type="PANTHER" id="PTHR19981">
    <property type="entry name" value="TALIN"/>
    <property type="match status" value="1"/>
</dbReference>
<dbReference type="InterPro" id="IPR015224">
    <property type="entry name" value="Talin_cent"/>
</dbReference>
<dbReference type="InterPro" id="IPR000299">
    <property type="entry name" value="FERM_domain"/>
</dbReference>
<dbReference type="FunFam" id="3.10.20.90:FF:000028">
    <property type="entry name" value="Talin 2"/>
    <property type="match status" value="1"/>
</dbReference>
<protein>
    <submittedName>
        <fullName evidence="14">Talin-2 isoform X6</fullName>
    </submittedName>
</protein>
<dbReference type="InterPro" id="IPR036476">
    <property type="entry name" value="Talin_cent_sf"/>
</dbReference>
<dbReference type="InterPro" id="IPR035963">
    <property type="entry name" value="FERM_2"/>
</dbReference>
<dbReference type="InterPro" id="IPR015009">
    <property type="entry name" value="Vinculin-bd_dom"/>
</dbReference>
<dbReference type="Gene3D" id="1.20.1410.10">
    <property type="entry name" value="I/LWEQ domain"/>
    <property type="match status" value="1"/>
</dbReference>
<dbReference type="FunFam" id="3.10.20.90:FF:000066">
    <property type="entry name" value="Talin 1"/>
    <property type="match status" value="1"/>
</dbReference>
<keyword evidence="4" id="KW-1003">Cell membrane</keyword>
<dbReference type="SMART" id="SM00295">
    <property type="entry name" value="B41"/>
    <property type="match status" value="1"/>
</dbReference>
<dbReference type="InterPro" id="IPR037438">
    <property type="entry name" value="Talin1/2-RS"/>
</dbReference>
<dbReference type="SMART" id="SM00307">
    <property type="entry name" value="ILWEQ"/>
    <property type="match status" value="1"/>
</dbReference>
<dbReference type="FunFam" id="1.20.1420.10:FF:000001">
    <property type="entry name" value="Talin 2"/>
    <property type="match status" value="1"/>
</dbReference>
<dbReference type="InterPro" id="IPR019749">
    <property type="entry name" value="Band_41_domain"/>
</dbReference>
<feature type="coiled-coil region" evidence="10">
    <location>
        <begin position="2438"/>
        <end position="2465"/>
    </location>
</feature>
<dbReference type="InterPro" id="IPR011993">
    <property type="entry name" value="PH-like_dom_sf"/>
</dbReference>
<feature type="domain" description="I/LWEQ" evidence="13">
    <location>
        <begin position="2231"/>
        <end position="2470"/>
    </location>
</feature>
<evidence type="ECO:0000256" key="9">
    <source>
        <dbReference type="ARBA" id="ARBA00023212"/>
    </source>
</evidence>
<dbReference type="Pfam" id="PF16511">
    <property type="entry name" value="FERM_f0"/>
    <property type="match status" value="1"/>
</dbReference>
<evidence type="ECO:0000256" key="11">
    <source>
        <dbReference type="SAM" id="MobiDB-lite"/>
    </source>
</evidence>
<dbReference type="SUPFAM" id="SSF109880">
    <property type="entry name" value="A middle domain of Talin 1"/>
    <property type="match status" value="1"/>
</dbReference>
<dbReference type="InterPro" id="IPR014352">
    <property type="entry name" value="FERM/acyl-CoA-bd_prot_sf"/>
</dbReference>
<dbReference type="FunFam" id="1.20.80.10:FF:000007">
    <property type="entry name" value="Talin 2"/>
    <property type="match status" value="1"/>
</dbReference>
<evidence type="ECO:0000256" key="2">
    <source>
        <dbReference type="ARBA" id="ARBA00004246"/>
    </source>
</evidence>
<evidence type="ECO:0000259" key="12">
    <source>
        <dbReference type="PROSITE" id="PS50057"/>
    </source>
</evidence>
<dbReference type="Pfam" id="PF01608">
    <property type="entry name" value="I_LWEQ"/>
    <property type="match status" value="2"/>
</dbReference>
<dbReference type="Pfam" id="PF25177">
    <property type="entry name" value="Talin_VBS2"/>
    <property type="match status" value="1"/>
</dbReference>
<dbReference type="FunFam" id="1.20.1420.10:FF:000007">
    <property type="entry name" value="Talin 2"/>
    <property type="match status" value="1"/>
</dbReference>
<dbReference type="SUPFAM" id="SSF47031">
    <property type="entry name" value="Second domain of FERM"/>
    <property type="match status" value="1"/>
</dbReference>
<dbReference type="Gene3D" id="1.20.120.230">
    <property type="entry name" value="Alpha-catenin/vinculin-like"/>
    <property type="match status" value="5"/>
</dbReference>
<dbReference type="SUPFAM" id="SSF109885">
    <property type="entry name" value="I/LWEQ domain"/>
    <property type="match status" value="4"/>
</dbReference>
<dbReference type="InterPro" id="IPR035964">
    <property type="entry name" value="I/LWEQ_dom_sf"/>
</dbReference>
<proteinExistence type="predicted"/>
<dbReference type="Pfam" id="PF21896">
    <property type="entry name" value="Talin_IBS2B"/>
    <property type="match status" value="3"/>
</dbReference>
<dbReference type="Pfam" id="PF02174">
    <property type="entry name" value="IRS"/>
    <property type="match status" value="1"/>
</dbReference>
<dbReference type="GO" id="GO:0098609">
    <property type="term" value="P:cell-cell adhesion"/>
    <property type="evidence" value="ECO:0007669"/>
    <property type="project" value="TreeGrafter"/>
</dbReference>
<dbReference type="GO" id="GO:0005856">
    <property type="term" value="C:cytoskeleton"/>
    <property type="evidence" value="ECO:0007669"/>
    <property type="project" value="UniProtKB-SubCell"/>
</dbReference>
<evidence type="ECO:0000313" key="14">
    <source>
        <dbReference type="RefSeq" id="XP_020034007.1"/>
    </source>
</evidence>
<dbReference type="InterPro" id="IPR029071">
    <property type="entry name" value="Ubiquitin-like_domsf"/>
</dbReference>
<keyword evidence="5" id="KW-0963">Cytoplasm</keyword>
<dbReference type="FunFam" id="1.20.1410.10:FF:000001">
    <property type="entry name" value="Talin 2"/>
    <property type="match status" value="1"/>
</dbReference>
<dbReference type="FunFam" id="1.20.120.230:FF:000004">
    <property type="entry name" value="Talin 2"/>
    <property type="match status" value="1"/>
</dbReference>
<dbReference type="Pfam" id="PF09379">
    <property type="entry name" value="FERM_N"/>
    <property type="match status" value="1"/>
</dbReference>
<evidence type="ECO:0000256" key="10">
    <source>
        <dbReference type="SAM" id="Coils"/>
    </source>
</evidence>
<dbReference type="InterPro" id="IPR019747">
    <property type="entry name" value="FERM_CS"/>
</dbReference>
<evidence type="ECO:0000259" key="13">
    <source>
        <dbReference type="PROSITE" id="PS50945"/>
    </source>
</evidence>
<feature type="compositionally biased region" description="Basic and acidic residues" evidence="11">
    <location>
        <begin position="2102"/>
        <end position="2113"/>
    </location>
</feature>
<dbReference type="CDD" id="cd14473">
    <property type="entry name" value="FERM_B-lobe"/>
    <property type="match status" value="1"/>
</dbReference>
<evidence type="ECO:0000256" key="7">
    <source>
        <dbReference type="ARBA" id="ARBA00022949"/>
    </source>
</evidence>
<dbReference type="InterPro" id="IPR018979">
    <property type="entry name" value="FERM_N"/>
</dbReference>
<comment type="subcellular location">
    <subcellularLocation>
        <location evidence="2">Cell junction</location>
        <location evidence="2">Focal adhesion</location>
    </subcellularLocation>
    <subcellularLocation>
        <location evidence="3">Cell membrane</location>
        <topology evidence="3">Peripheral membrane protein</topology>
        <orientation evidence="3">Cytoplasmic side</orientation>
    </subcellularLocation>
    <subcellularLocation>
        <location evidence="1">Cytoplasm</location>
        <location evidence="1">Cytoskeleton</location>
    </subcellularLocation>
</comment>
<dbReference type="GO" id="GO:0005886">
    <property type="term" value="C:plasma membrane"/>
    <property type="evidence" value="ECO:0007669"/>
    <property type="project" value="UniProtKB-SubCell"/>
</dbReference>
<dbReference type="Gene3D" id="1.20.80.10">
    <property type="match status" value="1"/>
</dbReference>
<dbReference type="Gene3D" id="3.10.20.90">
    <property type="entry name" value="Phosphatidylinositol 3-kinase Catalytic Subunit, Chain A, domain 1"/>
    <property type="match status" value="2"/>
</dbReference>
<dbReference type="GO" id="GO:0005737">
    <property type="term" value="C:cytoplasm"/>
    <property type="evidence" value="ECO:0007669"/>
    <property type="project" value="TreeGrafter"/>
</dbReference>
<evidence type="ECO:0000256" key="8">
    <source>
        <dbReference type="ARBA" id="ARBA00023136"/>
    </source>
</evidence>
<feature type="coiled-coil region" evidence="10">
    <location>
        <begin position="1070"/>
        <end position="1097"/>
    </location>
</feature>
<dbReference type="PANTHER" id="PTHR19981:SF34">
    <property type="entry name" value="TALIN-2"/>
    <property type="match status" value="1"/>
</dbReference>
<evidence type="ECO:0000256" key="1">
    <source>
        <dbReference type="ARBA" id="ARBA00004245"/>
    </source>
</evidence>
<dbReference type="GO" id="GO:0030036">
    <property type="term" value="P:actin cytoskeleton organization"/>
    <property type="evidence" value="ECO:0007669"/>
    <property type="project" value="TreeGrafter"/>
</dbReference>
<keyword evidence="6" id="KW-0597">Phosphoprotein</keyword>
<dbReference type="InterPro" id="IPR002404">
    <property type="entry name" value="IRS_PTB"/>
</dbReference>
<dbReference type="SUPFAM" id="SSF47220">
    <property type="entry name" value="alpha-catenin/vinculin-like"/>
    <property type="match status" value="4"/>
</dbReference>
<gene>
    <name evidence="14" type="primary">Tln2</name>
</gene>
<dbReference type="CTD" id="83660"/>
<dbReference type="InterPro" id="IPR057346">
    <property type="entry name" value="Talin1/2_VBS2"/>
</dbReference>
<evidence type="ECO:0000256" key="4">
    <source>
        <dbReference type="ARBA" id="ARBA00022475"/>
    </source>
</evidence>
<sequence>MVALSLKICVRHCNVVKTMQFEPSTAVYDACRVIRERVPEAQTGQASDYGLFLSDEDPRKGIWLEAGRTLDYYMLRNGDILEYKKKQRPQKIRMLDGSVKTVMVDDSKTVGELLVTICSRIGITNYEEYSLIQETIEEKKEEGTGTLKKDRTLLRDERKMEKLKAKLHTDDDLNWLDHSRTFREQGVDENETLLLRRKFFYSDQNVDSRDPVQLNLLYVQARDDILNGSHPVSFEKACEFGGFQAQIQFGPHVEHKHKPGFLDLKEFLPKEYIKQRGAEKRIFQEHKNCGEMSEIEAKVKYVKLARSLRTYGVSFFLVKEKMKGKNKLVPRLLGITKDSVMRVDEKSKEVLQEWPLTTVKRWAASPKSFTLDFGEYQESYYSVQTTEGEQISQLIAGYIDIILKKKQSKDRFGLEGDEESTMLEESVSPKKSTILQQQFNRTGKAEHGSVALPAVMRSGSSGPETFNVGSMPSPQQQVMVGQMHRGHMPPLTSAQQALMGTINTSMHAVQQAQDDLSELDSLPPLGQDMASRVWVQNKVDESKHEIHSQVDAITAGTASVVNLTAGDPADTDYTAVGCAITTISSNLTEMSKGVKLLAALMDDEVGSGEDLLRAARTLAGAVSDLLKAVQPTSGEAGLDRDPPTYTSCVAGIQPRQTVLTAAGSIGQASGDLLRQIGENETDERFQDVLMSLAKAVANAAAMLVLKAKNVAQVAEDTVLQNRVIAAATQCALSTSQLVACAKVVSPTISSPVCQEQLIEAGKLVDRSVENCVRACQAATSDSELLKQVSAAASVVSQALHDLLQHVRQFASRGEPIGRYDQATDTIMCVTESIFSSMGDAGEMVRQARVLAQATSDLVNAMRSDAEAEIDMENSKKLLAAAKLLADSTARMVEAAKGAAANPENEDQQQRLREAAEGLRVATNAAAQNAIKKKIVNRLEVAAKQAAAAATQTIAASQNAAVSNKNPAAQQQLVQSCKAVADHIPQLVQGVRGSQAQAEDLSAQLALIISSQNFLQPGSKMVSSAKAAVPTVSDQAAAMQLSQCAKNLATSLAELRTASQKAHEACGPMEIDSALNTVQTLKNELQDAKMAAVESQLKPLPGETLEKCAQDLGSTSKAVGSSMAQLLTCAAQGNEHYTGVAARETAQALKTLAQAARGVAASTSDPAAAHAMLDSARDVMEGSAMLIQEAKQALIAPGDAERQQRLAQVAKAVSHSLNNCVNCLPGQKDVDVALKSIGESSKKLLVDSLPPSTKPFQEAQSELNQAAADLNQSAGEVVHATRGQSGELAAASGKFSDDFDEFLDAGIEMAGQAQTKEDQIQVIGNLKNISMASSKLLLAAKSLSVDPGAPNAKNLLAAAARAVTESINQLITLCTQQAPGQKECDNALRELETVKGMLDNPNEPVSDLSYFDCIESVMENSKVLGESMAGISQNAKTGDLPSFGECVGIASKALCGLTEAAAQAAYLVGISDPNSQAGHQGLVDPIQFARANQAIQMACQNLVDPGSSPSQVLSAATIVAKHTSALCNACRIASSKTANPVAKRHFVQSAKEVANSTANLVKTIKALDGDFSEDNRNKCRIATAPLIEAVENLTAFASNPEFVSIPAQISSEGSQAQEPILVSAKTMLESSSYLIRTACSLAINPKDPPTWSVLAGHSHTVSDSIKSLITSIRDKAPGQRECDYSIDGLNRCIRDIEQASLAAVSQSLATRDDISVEALQEQLTSVVQEIGHLIDPIATAARGEAAQLGHKVTQLASYFEPLILAAVGVASKILDHQQQMTVLDQTKTLAESALQMLYAAKEGGGNPKAQHTHDAITEAAQLMKEAVDDIMVTLNEAASEVGLVGGMVDAIAEAMSKLDEGTPPEPKGTFVDYQTTVVKYSKAIAVTAQEMMTKSVTNPEELGGLASQMTSDYGHLALQGQMAAATAEPEEIGFQIRTRVQDLGHGCIFLVQKAGALQVCPTDSYTKRELIECARAVTEKVSLVLSALQAGNKGTQACITAATAVSGIIADLDTTIMFATAGTLNAENSETFADHRENILKTAKALVEDTKLLVSGAASTPDKLAQAAQSSAATITQLAEVVKLGAASLGSDDPETQVFQSKEVPEKTSSPEESIRMTKGITMATAKAVAAGNSCRQEDVIATANLSRKAVADMLTACKQASFHSDVSEEVRTRALRYGTECTLGYLDLLEHVLVILQKPTPELKHQLAAFSKRVAGAVTELIQAAEAMKGTEWVDPEDPTVIAETELLGAAASIEAAAKKLEQLKPRAKPKQADETLDFEEQILEAAKSIAAATSALVKSASAAQRELVAQGKVGSIPANAADDGQWSQGLISAARMVAAATSSLCEAANASVQGHASEEKLISSAKQVAASTAQLLVACKVKADQDSEAMRRLQAAGNAVKRASDNLVRAAQKAAFGKADDDDVVVKTKFVGGIAQIIAAQEEMLKKERELEEARKKLAQIRQQQYKFLPTELREDEG</sequence>
<dbReference type="InterPro" id="IPR032425">
    <property type="entry name" value="FERM_f0"/>
</dbReference>
<dbReference type="CDD" id="cd12150">
    <property type="entry name" value="talin-RS"/>
    <property type="match status" value="1"/>
</dbReference>
<evidence type="ECO:0000256" key="6">
    <source>
        <dbReference type="ARBA" id="ARBA00022553"/>
    </source>
</evidence>
<dbReference type="InterPro" id="IPR054082">
    <property type="entry name" value="Talin_IBS2B"/>
</dbReference>
<dbReference type="CDD" id="cd10569">
    <property type="entry name" value="FERM_C_Talin"/>
    <property type="match status" value="1"/>
</dbReference>
<dbReference type="GO" id="GO:0005925">
    <property type="term" value="C:focal adhesion"/>
    <property type="evidence" value="ECO:0007669"/>
    <property type="project" value="UniProtKB-SubCell"/>
</dbReference>
<organism evidence="14">
    <name type="scientific">Castor canadensis</name>
    <name type="common">American beaver</name>
    <dbReference type="NCBI Taxonomy" id="51338"/>
    <lineage>
        <taxon>Eukaryota</taxon>
        <taxon>Metazoa</taxon>
        <taxon>Chordata</taxon>
        <taxon>Craniata</taxon>
        <taxon>Vertebrata</taxon>
        <taxon>Euteleostomi</taxon>
        <taxon>Mammalia</taxon>
        <taxon>Eutheria</taxon>
        <taxon>Euarchontoglires</taxon>
        <taxon>Glires</taxon>
        <taxon>Rodentia</taxon>
        <taxon>Castorimorpha</taxon>
        <taxon>Castoridae</taxon>
        <taxon>Castor</taxon>
    </lineage>
</organism>
<dbReference type="PROSITE" id="PS50057">
    <property type="entry name" value="FERM_3"/>
    <property type="match status" value="1"/>
</dbReference>
<keyword evidence="9" id="KW-0206">Cytoskeleton</keyword>
<dbReference type="GO" id="GO:0051015">
    <property type="term" value="F:actin filament binding"/>
    <property type="evidence" value="ECO:0007669"/>
    <property type="project" value="InterPro"/>
</dbReference>
<dbReference type="GO" id="GO:0005178">
    <property type="term" value="F:integrin binding"/>
    <property type="evidence" value="ECO:0007669"/>
    <property type="project" value="TreeGrafter"/>
</dbReference>
<dbReference type="Pfam" id="PF21865">
    <property type="entry name" value="TLN1-like_RS"/>
    <property type="match status" value="2"/>
</dbReference>
<dbReference type="OrthoDB" id="10262320at2759"/>
<dbReference type="Pfam" id="PF08913">
    <property type="entry name" value="VBS"/>
    <property type="match status" value="1"/>
</dbReference>
<dbReference type="FunFam" id="1.20.1420.10:FF:000005">
    <property type="entry name" value="Talin 2"/>
    <property type="match status" value="1"/>
</dbReference>
<dbReference type="InterPro" id="IPR002558">
    <property type="entry name" value="ILWEQ_dom"/>
</dbReference>
<dbReference type="FunFam" id="1.20.120.230:FF:000003">
    <property type="entry name" value="Talin 2"/>
    <property type="match status" value="1"/>
</dbReference>
<keyword evidence="8" id="KW-0472">Membrane</keyword>
<evidence type="ECO:0000256" key="3">
    <source>
        <dbReference type="ARBA" id="ARBA00004413"/>
    </source>
</evidence>
<dbReference type="FunFam" id="1.20.1420.10:FF:000006">
    <property type="entry name" value="Talin 2"/>
    <property type="match status" value="1"/>
</dbReference>
<dbReference type="PROSITE" id="PS00661">
    <property type="entry name" value="FERM_2"/>
    <property type="match status" value="1"/>
</dbReference>
<dbReference type="InterPro" id="IPR019748">
    <property type="entry name" value="FERM_central"/>
</dbReference>
<feature type="region of interest" description="Disordered" evidence="11">
    <location>
        <begin position="2089"/>
        <end position="2113"/>
    </location>
</feature>
<dbReference type="InterPro" id="IPR054060">
    <property type="entry name" value="TLN1-like_RS"/>
</dbReference>
<dbReference type="Gene3D" id="2.30.29.30">
    <property type="entry name" value="Pleckstrin-homology domain (PH domain)/Phosphotyrosine-binding domain (PTB)"/>
    <property type="match status" value="1"/>
</dbReference>
<keyword evidence="10" id="KW-0175">Coiled coil</keyword>
<dbReference type="GO" id="GO:0005200">
    <property type="term" value="F:structural constituent of cytoskeleton"/>
    <property type="evidence" value="ECO:0007669"/>
    <property type="project" value="InterPro"/>
</dbReference>
<dbReference type="FunFam" id="1.20.120.230:FF:000005">
    <property type="entry name" value="Talin 1"/>
    <property type="match status" value="1"/>
</dbReference>
<dbReference type="InterPro" id="IPR036723">
    <property type="entry name" value="Alpha-catenin/vinculin-like_sf"/>
</dbReference>
<dbReference type="Pfam" id="PF21692">
    <property type="entry name" value="Talin_R4"/>
    <property type="match status" value="1"/>
</dbReference>
<dbReference type="InterPro" id="IPR049108">
    <property type="entry name" value="Talin_R4"/>
</dbReference>
<reference evidence="14" key="1">
    <citation type="submission" date="2025-08" db="UniProtKB">
        <authorList>
            <consortium name="RefSeq"/>
        </authorList>
    </citation>
    <scope>IDENTIFICATION</scope>
    <source>
        <tissue evidence="14">Leukocyte</tissue>
    </source>
</reference>
<dbReference type="SUPFAM" id="SSF54236">
    <property type="entry name" value="Ubiquitin-like"/>
    <property type="match status" value="1"/>
</dbReference>
<dbReference type="RefSeq" id="XP_020034007.1">
    <property type="nucleotide sequence ID" value="XM_020178418.1"/>
</dbReference>
<dbReference type="FunFam" id="1.20.120.230:FF:000009">
    <property type="entry name" value="Talin 2"/>
    <property type="match status" value="1"/>
</dbReference>
<dbReference type="Gene3D" id="1.20.1420.10">
    <property type="entry name" value="Talin, central domain"/>
    <property type="match status" value="6"/>
</dbReference>
<dbReference type="SMART" id="SM01244">
    <property type="entry name" value="IRS"/>
    <property type="match status" value="1"/>
</dbReference>
<dbReference type="CDD" id="cd17172">
    <property type="entry name" value="FERM_F0_TLN2"/>
    <property type="match status" value="1"/>
</dbReference>
<dbReference type="SUPFAM" id="SSF50729">
    <property type="entry name" value="PH domain-like"/>
    <property type="match status" value="1"/>
</dbReference>
<evidence type="ECO:0000256" key="5">
    <source>
        <dbReference type="ARBA" id="ARBA00022490"/>
    </source>
</evidence>
<name>A0A8B7VQX5_CASCN</name>